<reference evidence="2" key="2">
    <citation type="submission" date="2021-03" db="UniProtKB">
        <authorList>
            <consortium name="EnsemblPlants"/>
        </authorList>
    </citation>
    <scope>IDENTIFICATION</scope>
</reference>
<evidence type="ECO:0000313" key="3">
    <source>
        <dbReference type="Proteomes" id="UP000596661"/>
    </source>
</evidence>
<keyword evidence="3" id="KW-1185">Reference proteome</keyword>
<feature type="region of interest" description="Disordered" evidence="1">
    <location>
        <begin position="81"/>
        <end position="139"/>
    </location>
</feature>
<feature type="region of interest" description="Disordered" evidence="1">
    <location>
        <begin position="1"/>
        <end position="45"/>
    </location>
</feature>
<feature type="compositionally biased region" description="Basic and acidic residues" evidence="1">
    <location>
        <begin position="93"/>
        <end position="107"/>
    </location>
</feature>
<protein>
    <submittedName>
        <fullName evidence="2">Uncharacterized protein</fullName>
    </submittedName>
</protein>
<sequence length="290" mass="31934">MNVPTHGKGTALGRGVSPGGGTTPGGGTNPIETASFRSRPCSMQSFRNRCKPCKIKLQGEIEPGPNILYESRADVRMILRGPTAPNMGRHPKQKEERPQEEGPERHNMQSRAQLRTKLNKGASHSSSTDSHPPSVYTRSGTQYPDLRLVIFDIYKPLFDVVKSPSQYGEIEELIKQEKFGQFKKNGKVNPRADGANNTEDASGSKAPCNILTIIGGSLVSGDSKKAHEHYAKEDKEKPLTNVNNLSESLEKLLKKECDDITFMESDTRWVHHPHIDALAMVTNIGGNNVH</sequence>
<evidence type="ECO:0000256" key="1">
    <source>
        <dbReference type="SAM" id="MobiDB-lite"/>
    </source>
</evidence>
<organism evidence="2 3">
    <name type="scientific">Cannabis sativa</name>
    <name type="common">Hemp</name>
    <name type="synonym">Marijuana</name>
    <dbReference type="NCBI Taxonomy" id="3483"/>
    <lineage>
        <taxon>Eukaryota</taxon>
        <taxon>Viridiplantae</taxon>
        <taxon>Streptophyta</taxon>
        <taxon>Embryophyta</taxon>
        <taxon>Tracheophyta</taxon>
        <taxon>Spermatophyta</taxon>
        <taxon>Magnoliopsida</taxon>
        <taxon>eudicotyledons</taxon>
        <taxon>Gunneridae</taxon>
        <taxon>Pentapetalae</taxon>
        <taxon>rosids</taxon>
        <taxon>fabids</taxon>
        <taxon>Rosales</taxon>
        <taxon>Cannabaceae</taxon>
        <taxon>Cannabis</taxon>
    </lineage>
</organism>
<feature type="compositionally biased region" description="Low complexity" evidence="1">
    <location>
        <begin position="123"/>
        <end position="134"/>
    </location>
</feature>
<reference evidence="2" key="1">
    <citation type="submission" date="2018-11" db="EMBL/GenBank/DDBJ databases">
        <authorList>
            <person name="Grassa J C."/>
        </authorList>
    </citation>
    <scope>NUCLEOTIDE SEQUENCE [LARGE SCALE GENOMIC DNA]</scope>
</reference>
<dbReference type="EMBL" id="UZAU01000366">
    <property type="status" value="NOT_ANNOTATED_CDS"/>
    <property type="molecule type" value="Genomic_DNA"/>
</dbReference>
<dbReference type="Gramene" id="evm.model.04.666">
    <property type="protein sequence ID" value="cds.evm.model.04.666"/>
    <property type="gene ID" value="evm.TU.04.666"/>
</dbReference>
<dbReference type="EnsemblPlants" id="evm.model.04.666">
    <property type="protein sequence ID" value="cds.evm.model.04.666"/>
    <property type="gene ID" value="evm.TU.04.666"/>
</dbReference>
<evidence type="ECO:0000313" key="2">
    <source>
        <dbReference type="EnsemblPlants" id="cds.evm.model.04.666"/>
    </source>
</evidence>
<proteinExistence type="predicted"/>
<dbReference type="Proteomes" id="UP000596661">
    <property type="component" value="Chromosome 4"/>
</dbReference>
<dbReference type="AlphaFoldDB" id="A0A803PIA9"/>
<name>A0A803PIA9_CANSA</name>
<feature type="compositionally biased region" description="Polar residues" evidence="1">
    <location>
        <begin position="31"/>
        <end position="45"/>
    </location>
</feature>
<feature type="compositionally biased region" description="Gly residues" evidence="1">
    <location>
        <begin position="10"/>
        <end position="28"/>
    </location>
</feature>
<accession>A0A803PIA9</accession>